<dbReference type="Proteomes" id="UP000029549">
    <property type="component" value="Unassembled WGS sequence"/>
</dbReference>
<evidence type="ECO:0000313" key="2">
    <source>
        <dbReference type="Proteomes" id="UP000029549"/>
    </source>
</evidence>
<reference evidence="1 2" key="1">
    <citation type="submission" date="2013-09" db="EMBL/GenBank/DDBJ databases">
        <title>High correlation between genotypes and phenotypes of environmental bacteria Comamonas testosteroni strains.</title>
        <authorList>
            <person name="Liu L."/>
            <person name="Zhu W."/>
            <person name="Xia X."/>
            <person name="Xu B."/>
            <person name="Luo M."/>
            <person name="Wang G."/>
        </authorList>
    </citation>
    <scope>NUCLEOTIDE SEQUENCE [LARGE SCALE GENOMIC DNA]</scope>
    <source>
        <strain evidence="1 2">DF2</strain>
    </source>
</reference>
<dbReference type="EMBL" id="AWTP01000140">
    <property type="protein sequence ID" value="KGH06911.1"/>
    <property type="molecule type" value="Genomic_DNA"/>
</dbReference>
<dbReference type="RefSeq" id="WP_019043838.1">
    <property type="nucleotide sequence ID" value="NZ_AP026738.1"/>
</dbReference>
<gene>
    <name evidence="1" type="ORF">P608_21695</name>
</gene>
<accession>A0A096FVR0</accession>
<sequence>MDFWRELLRLHFANRSLPPLFAQHAAGIIHGKGLFTDQPVATWVEINKLQTAPKQRCFRCASDTRM</sequence>
<dbReference type="AlphaFoldDB" id="A0A096FVR0"/>
<organism evidence="1 2">
    <name type="scientific">Comamonas thiooxydans</name>
    <dbReference type="NCBI Taxonomy" id="363952"/>
    <lineage>
        <taxon>Bacteria</taxon>
        <taxon>Pseudomonadati</taxon>
        <taxon>Pseudomonadota</taxon>
        <taxon>Betaproteobacteria</taxon>
        <taxon>Burkholderiales</taxon>
        <taxon>Comamonadaceae</taxon>
        <taxon>Comamonas</taxon>
    </lineage>
</organism>
<proteinExistence type="predicted"/>
<comment type="caution">
    <text evidence="1">The sequence shown here is derived from an EMBL/GenBank/DDBJ whole genome shotgun (WGS) entry which is preliminary data.</text>
</comment>
<protein>
    <submittedName>
        <fullName evidence="1">Uncharacterized protein</fullName>
    </submittedName>
</protein>
<keyword evidence="2" id="KW-1185">Reference proteome</keyword>
<evidence type="ECO:0000313" key="1">
    <source>
        <dbReference type="EMBL" id="KGH06911.1"/>
    </source>
</evidence>
<name>A0A096FVR0_9BURK</name>